<gene>
    <name evidence="1" type="ORF">DJ010_02745</name>
</gene>
<proteinExistence type="predicted"/>
<evidence type="ECO:0000313" key="1">
    <source>
        <dbReference type="EMBL" id="PWN04564.1"/>
    </source>
</evidence>
<dbReference type="RefSeq" id="WP_109692068.1">
    <property type="nucleotide sequence ID" value="NZ_QGDD01000001.1"/>
</dbReference>
<dbReference type="Proteomes" id="UP000245507">
    <property type="component" value="Unassembled WGS sequence"/>
</dbReference>
<comment type="caution">
    <text evidence="1">The sequence shown here is derived from an EMBL/GenBank/DDBJ whole genome shotgun (WGS) entry which is preliminary data.</text>
</comment>
<evidence type="ECO:0000313" key="2">
    <source>
        <dbReference type="Proteomes" id="UP000245507"/>
    </source>
</evidence>
<organism evidence="1 2">
    <name type="scientific">Nocardioides silvaticus</name>
    <dbReference type="NCBI Taxonomy" id="2201891"/>
    <lineage>
        <taxon>Bacteria</taxon>
        <taxon>Bacillati</taxon>
        <taxon>Actinomycetota</taxon>
        <taxon>Actinomycetes</taxon>
        <taxon>Propionibacteriales</taxon>
        <taxon>Nocardioidaceae</taxon>
        <taxon>Nocardioides</taxon>
    </lineage>
</organism>
<name>A0A316TQQ1_9ACTN</name>
<dbReference type="EMBL" id="QGDD01000001">
    <property type="protein sequence ID" value="PWN04564.1"/>
    <property type="molecule type" value="Genomic_DNA"/>
</dbReference>
<protein>
    <submittedName>
        <fullName evidence="1">Uncharacterized protein</fullName>
    </submittedName>
</protein>
<accession>A0A316TQQ1</accession>
<dbReference type="AlphaFoldDB" id="A0A316TQQ1"/>
<dbReference type="OrthoDB" id="4775568at2"/>
<keyword evidence="2" id="KW-1185">Reference proteome</keyword>
<sequence length="248" mass="26850">MKISMRRRPASVLLWFPVAAIVGALFLLPSGSGAAARAGTLTVTPYTSYSDGHTTGGQLLHFSGDVGKGGVRLFMERRGNKTSPWVRVPDPRTGEDFSIVTRPDGSFDFDFPAPAMNNPWFQLAGGGVDTEDYQFHSVFPDVEVTGPTSATVGSLLVLGGDTRLRPQDDRPIIEGRGAALQVRDDTGEWETVRTGTVDAGGQITFSGILVTTPGTLTYRIRLDDWQQGGDDIGWHQSHPFTVMVEVLR</sequence>
<reference evidence="1 2" key="1">
    <citation type="submission" date="2018-05" db="EMBL/GenBank/DDBJ databases">
        <title>Nocardioides silvaticus genome.</title>
        <authorList>
            <person name="Li C."/>
            <person name="Wang G."/>
        </authorList>
    </citation>
    <scope>NUCLEOTIDE SEQUENCE [LARGE SCALE GENOMIC DNA]</scope>
    <source>
        <strain evidence="1 2">CCTCC AB 2018079</strain>
    </source>
</reference>